<dbReference type="Proteomes" id="UP001341245">
    <property type="component" value="Unassembled WGS sequence"/>
</dbReference>
<keyword evidence="2" id="KW-1185">Reference proteome</keyword>
<sequence length="111" mass="12991">MDTEGQLLVEDRPKLWLSNDRIFDIDPAHVPQAVITALKELSGKEEETIEDMRRQRICNIFKTVDKDSMAMSHNPSGVSEDDWNIAIPDEYMQYLIPESVIEEEDRHFEKR</sequence>
<comment type="caution">
    <text evidence="1">The sequence shown here is derived from an EMBL/GenBank/DDBJ whole genome shotgun (WGS) entry which is preliminary data.</text>
</comment>
<organism evidence="1 2">
    <name type="scientific">Aureobasidium pullulans</name>
    <name type="common">Black yeast</name>
    <name type="synonym">Pullularia pullulans</name>
    <dbReference type="NCBI Taxonomy" id="5580"/>
    <lineage>
        <taxon>Eukaryota</taxon>
        <taxon>Fungi</taxon>
        <taxon>Dikarya</taxon>
        <taxon>Ascomycota</taxon>
        <taxon>Pezizomycotina</taxon>
        <taxon>Dothideomycetes</taxon>
        <taxon>Dothideomycetidae</taxon>
        <taxon>Dothideales</taxon>
        <taxon>Saccotheciaceae</taxon>
        <taxon>Aureobasidium</taxon>
    </lineage>
</organism>
<reference evidence="1 2" key="1">
    <citation type="submission" date="2023-11" db="EMBL/GenBank/DDBJ databases">
        <title>Draft genome sequence and annotation of the polyextremotolerant black yeast-like fungus Aureobasidium pullulans NRRL 62042.</title>
        <authorList>
            <person name="Dielentheis-Frenken M.R.E."/>
            <person name="Wibberg D."/>
            <person name="Blank L.M."/>
            <person name="Tiso T."/>
        </authorList>
    </citation>
    <scope>NUCLEOTIDE SEQUENCE [LARGE SCALE GENOMIC DNA]</scope>
    <source>
        <strain evidence="1 2">NRRL 62042</strain>
    </source>
</reference>
<accession>A0ABR0T5X1</accession>
<evidence type="ECO:0000313" key="2">
    <source>
        <dbReference type="Proteomes" id="UP001341245"/>
    </source>
</evidence>
<gene>
    <name evidence="1" type="ORF">QM012_005564</name>
</gene>
<proteinExistence type="predicted"/>
<evidence type="ECO:0000313" key="1">
    <source>
        <dbReference type="EMBL" id="KAK5999346.1"/>
    </source>
</evidence>
<dbReference type="EMBL" id="JASGXD010000026">
    <property type="protein sequence ID" value="KAK5999346.1"/>
    <property type="molecule type" value="Genomic_DNA"/>
</dbReference>
<protein>
    <submittedName>
        <fullName evidence="1">Uncharacterized protein</fullName>
    </submittedName>
</protein>
<name>A0ABR0T5X1_AURPU</name>